<reference evidence="3" key="1">
    <citation type="journal article" date="2014" name="Int. J. Syst. Evol. Microbiol.">
        <title>Complete genome sequence of Corynebacterium casei LMG S-19264T (=DSM 44701T), isolated from a smear-ripened cheese.</title>
        <authorList>
            <consortium name="US DOE Joint Genome Institute (JGI-PGF)"/>
            <person name="Walter F."/>
            <person name="Albersmeier A."/>
            <person name="Kalinowski J."/>
            <person name="Ruckert C."/>
        </authorList>
    </citation>
    <scope>NUCLEOTIDE SEQUENCE</scope>
    <source>
        <strain evidence="3">CGMCC 1.15493</strain>
    </source>
</reference>
<name>A0A917DGM3_9HYPH</name>
<organism evidence="3 4">
    <name type="scientific">Aureimonas glaciei</name>
    <dbReference type="NCBI Taxonomy" id="1776957"/>
    <lineage>
        <taxon>Bacteria</taxon>
        <taxon>Pseudomonadati</taxon>
        <taxon>Pseudomonadota</taxon>
        <taxon>Alphaproteobacteria</taxon>
        <taxon>Hyphomicrobiales</taxon>
        <taxon>Aurantimonadaceae</taxon>
        <taxon>Aureimonas</taxon>
    </lineage>
</organism>
<feature type="domain" description="SpoVT-AbrB" evidence="2">
    <location>
        <begin position="1"/>
        <end position="47"/>
    </location>
</feature>
<dbReference type="GO" id="GO:0003677">
    <property type="term" value="F:DNA binding"/>
    <property type="evidence" value="ECO:0007669"/>
    <property type="project" value="UniProtKB-UniRule"/>
</dbReference>
<dbReference type="InterPro" id="IPR037914">
    <property type="entry name" value="SpoVT-AbrB_sf"/>
</dbReference>
<reference evidence="3" key="2">
    <citation type="submission" date="2020-09" db="EMBL/GenBank/DDBJ databases">
        <authorList>
            <person name="Sun Q."/>
            <person name="Zhou Y."/>
        </authorList>
    </citation>
    <scope>NUCLEOTIDE SEQUENCE</scope>
    <source>
        <strain evidence="3">CGMCC 1.15493</strain>
    </source>
</reference>
<dbReference type="Pfam" id="PF04014">
    <property type="entry name" value="MazE_antitoxin"/>
    <property type="match status" value="1"/>
</dbReference>
<gene>
    <name evidence="3" type="ORF">GCM10011335_44560</name>
</gene>
<comment type="caution">
    <text evidence="3">The sequence shown here is derived from an EMBL/GenBank/DDBJ whole genome shotgun (WGS) entry which is preliminary data.</text>
</comment>
<evidence type="ECO:0000313" key="3">
    <source>
        <dbReference type="EMBL" id="GGD36767.1"/>
    </source>
</evidence>
<dbReference type="EMBL" id="BMJJ01000013">
    <property type="protein sequence ID" value="GGD36767.1"/>
    <property type="molecule type" value="Genomic_DNA"/>
</dbReference>
<dbReference type="NCBIfam" id="TIGR01439">
    <property type="entry name" value="lp_hng_hel_AbrB"/>
    <property type="match status" value="1"/>
</dbReference>
<dbReference type="Gene3D" id="2.10.260.10">
    <property type="match status" value="1"/>
</dbReference>
<dbReference type="AlphaFoldDB" id="A0A917DGM3"/>
<dbReference type="SUPFAM" id="SSF89447">
    <property type="entry name" value="AbrB/MazE/MraZ-like"/>
    <property type="match status" value="1"/>
</dbReference>
<dbReference type="InterPro" id="IPR007159">
    <property type="entry name" value="SpoVT-AbrB_dom"/>
</dbReference>
<proteinExistence type="predicted"/>
<accession>A0A917DGM3</accession>
<evidence type="ECO:0000259" key="2">
    <source>
        <dbReference type="PROSITE" id="PS51740"/>
    </source>
</evidence>
<sequence>MITSRLSSKSQTTIPQPVRKALNLKEGDELVYVIEGDRVVMMRADGDIFSNPFATFTEWDSEEDEKGYANL</sequence>
<protein>
    <recommendedName>
        <fullName evidence="2">SpoVT-AbrB domain-containing protein</fullName>
    </recommendedName>
</protein>
<keyword evidence="4" id="KW-1185">Reference proteome</keyword>
<keyword evidence="1" id="KW-0238">DNA-binding</keyword>
<dbReference type="RefSeq" id="WP_188854658.1">
    <property type="nucleotide sequence ID" value="NZ_BMJJ01000013.1"/>
</dbReference>
<evidence type="ECO:0000313" key="4">
    <source>
        <dbReference type="Proteomes" id="UP000613160"/>
    </source>
</evidence>
<dbReference type="Proteomes" id="UP000613160">
    <property type="component" value="Unassembled WGS sequence"/>
</dbReference>
<evidence type="ECO:0000256" key="1">
    <source>
        <dbReference type="PROSITE-ProRule" id="PRU01076"/>
    </source>
</evidence>
<dbReference type="SMART" id="SM00966">
    <property type="entry name" value="SpoVT_AbrB"/>
    <property type="match status" value="1"/>
</dbReference>
<dbReference type="PROSITE" id="PS51740">
    <property type="entry name" value="SPOVT_ABRB"/>
    <property type="match status" value="1"/>
</dbReference>